<protein>
    <submittedName>
        <fullName evidence="1">Uncharacterized protein</fullName>
    </submittedName>
</protein>
<proteinExistence type="predicted"/>
<dbReference type="Gramene" id="MELO3C022952.2.1">
    <property type="protein sequence ID" value="MELO3C022952.2.1"/>
    <property type="gene ID" value="MELO3C022952.2"/>
</dbReference>
<dbReference type="AlphaFoldDB" id="A0A9I9DSP8"/>
<accession>A0A9I9DSP8</accession>
<evidence type="ECO:0000313" key="1">
    <source>
        <dbReference type="EnsemblPlants" id="MELO3C022952.2.1"/>
    </source>
</evidence>
<sequence>MAIGVGEGKRVGEGVRRLWGTGNGLGGLAIVGGRRREEVVGGRCLSEKKEVRCRGW</sequence>
<dbReference type="EnsemblPlants" id="MELO3C022952.2.1">
    <property type="protein sequence ID" value="MELO3C022952.2.1"/>
    <property type="gene ID" value="MELO3C022952.2"/>
</dbReference>
<organism evidence="1">
    <name type="scientific">Cucumis melo</name>
    <name type="common">Muskmelon</name>
    <dbReference type="NCBI Taxonomy" id="3656"/>
    <lineage>
        <taxon>Eukaryota</taxon>
        <taxon>Viridiplantae</taxon>
        <taxon>Streptophyta</taxon>
        <taxon>Embryophyta</taxon>
        <taxon>Tracheophyta</taxon>
        <taxon>Spermatophyta</taxon>
        <taxon>Magnoliopsida</taxon>
        <taxon>eudicotyledons</taxon>
        <taxon>Gunneridae</taxon>
        <taxon>Pentapetalae</taxon>
        <taxon>rosids</taxon>
        <taxon>fabids</taxon>
        <taxon>Cucurbitales</taxon>
        <taxon>Cucurbitaceae</taxon>
        <taxon>Benincaseae</taxon>
        <taxon>Cucumis</taxon>
    </lineage>
</organism>
<reference evidence="1" key="1">
    <citation type="submission" date="2023-03" db="UniProtKB">
        <authorList>
            <consortium name="EnsemblPlants"/>
        </authorList>
    </citation>
    <scope>IDENTIFICATION</scope>
</reference>
<name>A0A9I9DSP8_CUCME</name>